<proteinExistence type="predicted"/>
<protein>
    <submittedName>
        <fullName evidence="1">Uncharacterized protein</fullName>
    </submittedName>
</protein>
<evidence type="ECO:0000313" key="1">
    <source>
        <dbReference type="EMBL" id="KAK3266109.1"/>
    </source>
</evidence>
<dbReference type="AlphaFoldDB" id="A0AAE0FUF4"/>
<comment type="caution">
    <text evidence="1">The sequence shown here is derived from an EMBL/GenBank/DDBJ whole genome shotgun (WGS) entry which is preliminary data.</text>
</comment>
<gene>
    <name evidence="1" type="ORF">CYMTET_25244</name>
</gene>
<accession>A0AAE0FUF4</accession>
<keyword evidence="2" id="KW-1185">Reference proteome</keyword>
<sequence>MADTRIQLKTTTWALSHNARKPCVERRVAASKSGRRRILSTNGVPKTGNNGTLQYTIRRATVDDVPQICTLCAEAFSEAADSPLIAGLLKTQEARDWYQQQICDRTFEELSARYVKSFERKRLGVIEGRAERALQRKAAMQRAVQEIMAFGDLTNESKLSDVDVKELETTLQGAMKNAPLTAKGRAASRQRMWVVLLAEDKSTGRLMGCVTLSMAVLEALLPPPLPTTMPYRCS</sequence>
<reference evidence="1 2" key="1">
    <citation type="journal article" date="2015" name="Genome Biol. Evol.">
        <title>Comparative Genomics of a Bacterivorous Green Alga Reveals Evolutionary Causalities and Consequences of Phago-Mixotrophic Mode of Nutrition.</title>
        <authorList>
            <person name="Burns J.A."/>
            <person name="Paasch A."/>
            <person name="Narechania A."/>
            <person name="Kim E."/>
        </authorList>
    </citation>
    <scope>NUCLEOTIDE SEQUENCE [LARGE SCALE GENOMIC DNA]</scope>
    <source>
        <strain evidence="1 2">PLY_AMNH</strain>
    </source>
</reference>
<evidence type="ECO:0000313" key="2">
    <source>
        <dbReference type="Proteomes" id="UP001190700"/>
    </source>
</evidence>
<organism evidence="1 2">
    <name type="scientific">Cymbomonas tetramitiformis</name>
    <dbReference type="NCBI Taxonomy" id="36881"/>
    <lineage>
        <taxon>Eukaryota</taxon>
        <taxon>Viridiplantae</taxon>
        <taxon>Chlorophyta</taxon>
        <taxon>Pyramimonadophyceae</taxon>
        <taxon>Pyramimonadales</taxon>
        <taxon>Pyramimonadaceae</taxon>
        <taxon>Cymbomonas</taxon>
    </lineage>
</organism>
<name>A0AAE0FUF4_9CHLO</name>
<dbReference type="Proteomes" id="UP001190700">
    <property type="component" value="Unassembled WGS sequence"/>
</dbReference>
<dbReference type="EMBL" id="LGRX02013428">
    <property type="protein sequence ID" value="KAK3266109.1"/>
    <property type="molecule type" value="Genomic_DNA"/>
</dbReference>